<dbReference type="RefSeq" id="WP_301815435.1">
    <property type="nucleotide sequence ID" value="NZ_JAUJZH010000036.1"/>
</dbReference>
<dbReference type="EMBL" id="JAUKVY010000036">
    <property type="protein sequence ID" value="MDO1537161.1"/>
    <property type="molecule type" value="Genomic_DNA"/>
</dbReference>
<protein>
    <submittedName>
        <fullName evidence="1">Uncharacterized protein</fullName>
    </submittedName>
</protein>
<organism evidence="1 2">
    <name type="scientific">Variovorax ginsengisoli</name>
    <dbReference type="NCBI Taxonomy" id="363844"/>
    <lineage>
        <taxon>Bacteria</taxon>
        <taxon>Pseudomonadati</taxon>
        <taxon>Pseudomonadota</taxon>
        <taxon>Betaproteobacteria</taxon>
        <taxon>Burkholderiales</taxon>
        <taxon>Comamonadaceae</taxon>
        <taxon>Variovorax</taxon>
    </lineage>
</organism>
<evidence type="ECO:0000313" key="1">
    <source>
        <dbReference type="EMBL" id="MDO1537161.1"/>
    </source>
</evidence>
<gene>
    <name evidence="1" type="ORF">Q2T77_33335</name>
</gene>
<name>A0ABT8SE06_9BURK</name>
<keyword evidence="2" id="KW-1185">Reference proteome</keyword>
<accession>A0ABT8SE06</accession>
<comment type="caution">
    <text evidence="1">The sequence shown here is derived from an EMBL/GenBank/DDBJ whole genome shotgun (WGS) entry which is preliminary data.</text>
</comment>
<dbReference type="Proteomes" id="UP001169027">
    <property type="component" value="Unassembled WGS sequence"/>
</dbReference>
<reference evidence="1" key="1">
    <citation type="submission" date="2023-06" db="EMBL/GenBank/DDBJ databases">
        <authorList>
            <person name="Jiang Y."/>
            <person name="Liu Q."/>
        </authorList>
    </citation>
    <scope>NUCLEOTIDE SEQUENCE</scope>
    <source>
        <strain evidence="1">CGMCC 1.12090</strain>
    </source>
</reference>
<proteinExistence type="predicted"/>
<sequence>MPMNLLAVIASSRMPMSFRLPEEIDKVRILRTAGLVIACVRGPGDPFTLGGPERAAQVLAITEKGQEELARSRLPDEQHLIVPGSPSAMGFLRAAAERAMQALR</sequence>
<evidence type="ECO:0000313" key="2">
    <source>
        <dbReference type="Proteomes" id="UP001169027"/>
    </source>
</evidence>